<accession>A0A4Z2DJ85</accession>
<feature type="transmembrane region" description="Helical" evidence="1">
    <location>
        <begin position="154"/>
        <end position="178"/>
    </location>
</feature>
<feature type="transmembrane region" description="Helical" evidence="1">
    <location>
        <begin position="124"/>
        <end position="148"/>
    </location>
</feature>
<sequence>MKYINMNVEHMTSTDTTMNITDVTSPCFKDSDWPEWKLILDVVCLIIGLILGVLIIFIKKFHSLSTLNTVIIILSVILITVGELFLFYTMPWLNLLISSISACVLSICAMALGMQIKNISDKMLWILIIFLYVFLILGIIFIVVFYATLSTQHAYLIVACIFWSCFMLEVIVITTYNMKRYYNPNRQSLFFVYYVLWFETIIFIMILVIFSYSVCMLINKE</sequence>
<reference evidence="2 3" key="1">
    <citation type="submission" date="2019-03" db="EMBL/GenBank/DDBJ databases">
        <title>An improved genome assembly of the fluke Schistosoma japonicum.</title>
        <authorList>
            <person name="Hu W."/>
            <person name="Luo F."/>
            <person name="Yin M."/>
            <person name="Mo X."/>
            <person name="Sun C."/>
            <person name="Wu Q."/>
            <person name="Zhu B."/>
            <person name="Xiang M."/>
            <person name="Wang J."/>
            <person name="Wang Y."/>
            <person name="Zhang T."/>
            <person name="Xu B."/>
            <person name="Zheng H."/>
            <person name="Feng Z."/>
        </authorList>
    </citation>
    <scope>NUCLEOTIDE SEQUENCE [LARGE SCALE GENOMIC DNA]</scope>
    <source>
        <strain evidence="2">HuSjv2</strain>
        <tissue evidence="2">Worms</tissue>
    </source>
</reference>
<feature type="transmembrane region" description="Helical" evidence="1">
    <location>
        <begin position="70"/>
        <end position="89"/>
    </location>
</feature>
<comment type="caution">
    <text evidence="2">The sequence shown here is derived from an EMBL/GenBank/DDBJ whole genome shotgun (WGS) entry which is preliminary data.</text>
</comment>
<keyword evidence="1" id="KW-0812">Transmembrane</keyword>
<protein>
    <submittedName>
        <fullName evidence="2">Uncharacterized protein</fullName>
    </submittedName>
</protein>
<keyword evidence="1" id="KW-1133">Transmembrane helix</keyword>
<evidence type="ECO:0000313" key="2">
    <source>
        <dbReference type="EMBL" id="TNN16529.1"/>
    </source>
</evidence>
<feature type="transmembrane region" description="Helical" evidence="1">
    <location>
        <begin position="38"/>
        <end position="58"/>
    </location>
</feature>
<organism evidence="2 3">
    <name type="scientific">Schistosoma japonicum</name>
    <name type="common">Blood fluke</name>
    <dbReference type="NCBI Taxonomy" id="6182"/>
    <lineage>
        <taxon>Eukaryota</taxon>
        <taxon>Metazoa</taxon>
        <taxon>Spiralia</taxon>
        <taxon>Lophotrochozoa</taxon>
        <taxon>Platyhelminthes</taxon>
        <taxon>Trematoda</taxon>
        <taxon>Digenea</taxon>
        <taxon>Strigeidida</taxon>
        <taxon>Schistosomatoidea</taxon>
        <taxon>Schistosomatidae</taxon>
        <taxon>Schistosoma</taxon>
    </lineage>
</organism>
<evidence type="ECO:0000313" key="3">
    <source>
        <dbReference type="Proteomes" id="UP000311919"/>
    </source>
</evidence>
<evidence type="ECO:0000256" key="1">
    <source>
        <dbReference type="SAM" id="Phobius"/>
    </source>
</evidence>
<dbReference type="Proteomes" id="UP000311919">
    <property type="component" value="Unassembled WGS sequence"/>
</dbReference>
<dbReference type="AlphaFoldDB" id="A0A4Z2DJ85"/>
<feature type="transmembrane region" description="Helical" evidence="1">
    <location>
        <begin position="190"/>
        <end position="212"/>
    </location>
</feature>
<name>A0A4Z2DJ85_SCHJA</name>
<dbReference type="EMBL" id="SKCS01000111">
    <property type="protein sequence ID" value="TNN16529.1"/>
    <property type="molecule type" value="Genomic_DNA"/>
</dbReference>
<keyword evidence="3" id="KW-1185">Reference proteome</keyword>
<keyword evidence="1" id="KW-0472">Membrane</keyword>
<proteinExistence type="predicted"/>
<feature type="transmembrane region" description="Helical" evidence="1">
    <location>
        <begin position="95"/>
        <end position="112"/>
    </location>
</feature>
<gene>
    <name evidence="2" type="ORF">EWB00_000380</name>
</gene>